<keyword evidence="6" id="KW-0217">Developmental protein</keyword>
<comment type="function">
    <text evidence="6">Controls stomatal patterning.</text>
</comment>
<evidence type="ECO:0000256" key="2">
    <source>
        <dbReference type="ARBA" id="ARBA00008127"/>
    </source>
</evidence>
<keyword evidence="5" id="KW-1015">Disulfide bond</keyword>
<dbReference type="PANTHER" id="PTHR33109">
    <property type="entry name" value="EPIDERMAL PATTERNING FACTOR-LIKE PROTEIN 4"/>
    <property type="match status" value="1"/>
</dbReference>
<proteinExistence type="inferred from homology"/>
<gene>
    <name evidence="8" type="ORF">QYE76_031016</name>
</gene>
<dbReference type="AlphaFoldDB" id="A0AAD8QQU1"/>
<evidence type="ECO:0000256" key="4">
    <source>
        <dbReference type="ARBA" id="ARBA00022729"/>
    </source>
</evidence>
<evidence type="ECO:0000256" key="1">
    <source>
        <dbReference type="ARBA" id="ARBA00004613"/>
    </source>
</evidence>
<evidence type="ECO:0000256" key="7">
    <source>
        <dbReference type="SAM" id="MobiDB-lite"/>
    </source>
</evidence>
<feature type="signal peptide" evidence="6">
    <location>
        <begin position="1"/>
        <end position="26"/>
    </location>
</feature>
<dbReference type="GO" id="GO:0005576">
    <property type="term" value="C:extracellular region"/>
    <property type="evidence" value="ECO:0007669"/>
    <property type="project" value="UniProtKB-SubCell"/>
</dbReference>
<comment type="subcellular location">
    <subcellularLocation>
        <location evidence="1 6">Secreted</location>
    </subcellularLocation>
</comment>
<reference evidence="8" key="1">
    <citation type="submission" date="2023-07" db="EMBL/GenBank/DDBJ databases">
        <title>A chromosome-level genome assembly of Lolium multiflorum.</title>
        <authorList>
            <person name="Chen Y."/>
            <person name="Copetti D."/>
            <person name="Kolliker R."/>
            <person name="Studer B."/>
        </authorList>
    </citation>
    <scope>NUCLEOTIDE SEQUENCE</scope>
    <source>
        <strain evidence="8">02402/16</strain>
        <tissue evidence="8">Leaf</tissue>
    </source>
</reference>
<dbReference type="InterPro" id="IPR039455">
    <property type="entry name" value="EPFL"/>
</dbReference>
<protein>
    <recommendedName>
        <fullName evidence="6">Epidermal patterning factor-like protein</fullName>
    </recommendedName>
</protein>
<dbReference type="Proteomes" id="UP001231189">
    <property type="component" value="Unassembled WGS sequence"/>
</dbReference>
<feature type="region of interest" description="Disordered" evidence="7">
    <location>
        <begin position="79"/>
        <end position="103"/>
    </location>
</feature>
<dbReference type="Pfam" id="PF17181">
    <property type="entry name" value="EPF"/>
    <property type="match status" value="1"/>
</dbReference>
<feature type="chain" id="PRO_5041775662" description="Epidermal patterning factor-like protein" evidence="6">
    <location>
        <begin position="27"/>
        <end position="132"/>
    </location>
</feature>
<comment type="similarity">
    <text evidence="2 6">Belongs to the plant cysteine rich small secretory peptide family. Epidermal patterning factor subfamily.</text>
</comment>
<keyword evidence="9" id="KW-1185">Reference proteome</keyword>
<accession>A0AAD8QQU1</accession>
<evidence type="ECO:0000256" key="6">
    <source>
        <dbReference type="RuleBase" id="RU367102"/>
    </source>
</evidence>
<evidence type="ECO:0000313" key="9">
    <source>
        <dbReference type="Proteomes" id="UP001231189"/>
    </source>
</evidence>
<organism evidence="8 9">
    <name type="scientific">Lolium multiflorum</name>
    <name type="common">Italian ryegrass</name>
    <name type="synonym">Lolium perenne subsp. multiflorum</name>
    <dbReference type="NCBI Taxonomy" id="4521"/>
    <lineage>
        <taxon>Eukaryota</taxon>
        <taxon>Viridiplantae</taxon>
        <taxon>Streptophyta</taxon>
        <taxon>Embryophyta</taxon>
        <taxon>Tracheophyta</taxon>
        <taxon>Spermatophyta</taxon>
        <taxon>Magnoliopsida</taxon>
        <taxon>Liliopsida</taxon>
        <taxon>Poales</taxon>
        <taxon>Poaceae</taxon>
        <taxon>BOP clade</taxon>
        <taxon>Pooideae</taxon>
        <taxon>Poodae</taxon>
        <taxon>Poeae</taxon>
        <taxon>Poeae Chloroplast Group 2 (Poeae type)</taxon>
        <taxon>Loliodinae</taxon>
        <taxon>Loliinae</taxon>
        <taxon>Lolium</taxon>
    </lineage>
</organism>
<dbReference type="EMBL" id="JAUUTY010000007">
    <property type="protein sequence ID" value="KAK1607343.1"/>
    <property type="molecule type" value="Genomic_DNA"/>
</dbReference>
<evidence type="ECO:0000256" key="5">
    <source>
        <dbReference type="ARBA" id="ARBA00023157"/>
    </source>
</evidence>
<sequence>MRLAAAFLILAAAASLSLLLLVPAAASRPSPLFSSSMGGAGMAAGKEEKVRLGSSPPSCRNKCYECSPCVAVQVPSLSAPSRPASTTARADADVDGAAAARRDAPLPPPLVTLSEYKPLWWKCQCRDRLYEP</sequence>
<name>A0AAD8QQU1_LOLMU</name>
<dbReference type="PANTHER" id="PTHR33109:SF93">
    <property type="entry name" value="EPIDERMAL PATTERNING FACTOR-LIKE PROTEIN"/>
    <property type="match status" value="1"/>
</dbReference>
<keyword evidence="4 6" id="KW-0732">Signal</keyword>
<evidence type="ECO:0000256" key="3">
    <source>
        <dbReference type="ARBA" id="ARBA00022525"/>
    </source>
</evidence>
<evidence type="ECO:0000313" key="8">
    <source>
        <dbReference type="EMBL" id="KAK1607343.1"/>
    </source>
</evidence>
<dbReference type="GO" id="GO:0010052">
    <property type="term" value="P:guard cell differentiation"/>
    <property type="evidence" value="ECO:0007669"/>
    <property type="project" value="UniProtKB-UniRule"/>
</dbReference>
<comment type="caution">
    <text evidence="8">The sequence shown here is derived from an EMBL/GenBank/DDBJ whole genome shotgun (WGS) entry which is preliminary data.</text>
</comment>
<keyword evidence="3 6" id="KW-0964">Secreted</keyword>